<dbReference type="EMBL" id="JAQAGZ010000026">
    <property type="protein sequence ID" value="MCZ8516668.1"/>
    <property type="molecule type" value="Genomic_DNA"/>
</dbReference>
<dbReference type="Proteomes" id="UP001527882">
    <property type="component" value="Unassembled WGS sequence"/>
</dbReference>
<dbReference type="SUPFAM" id="SSF103473">
    <property type="entry name" value="MFS general substrate transporter"/>
    <property type="match status" value="1"/>
</dbReference>
<keyword evidence="8" id="KW-1185">Reference proteome</keyword>
<dbReference type="RefSeq" id="WP_269885204.1">
    <property type="nucleotide sequence ID" value="NZ_JAQAGZ010000026.1"/>
</dbReference>
<feature type="transmembrane region" description="Helical" evidence="6">
    <location>
        <begin position="129"/>
        <end position="148"/>
    </location>
</feature>
<evidence type="ECO:0000256" key="4">
    <source>
        <dbReference type="ARBA" id="ARBA00022989"/>
    </source>
</evidence>
<accession>A0ABT4QIF5</accession>
<evidence type="ECO:0000256" key="3">
    <source>
        <dbReference type="ARBA" id="ARBA00022692"/>
    </source>
</evidence>
<keyword evidence="5 6" id="KW-0472">Membrane</keyword>
<evidence type="ECO:0000256" key="5">
    <source>
        <dbReference type="ARBA" id="ARBA00023136"/>
    </source>
</evidence>
<name>A0ABT4QIF5_9BACL</name>
<feature type="transmembrane region" description="Helical" evidence="6">
    <location>
        <begin position="49"/>
        <end position="76"/>
    </location>
</feature>
<evidence type="ECO:0008006" key="9">
    <source>
        <dbReference type="Google" id="ProtNLM"/>
    </source>
</evidence>
<protein>
    <recommendedName>
        <fullName evidence="9">Major facilitator superfamily (MFS) profile domain-containing protein</fullName>
    </recommendedName>
</protein>
<evidence type="ECO:0000256" key="2">
    <source>
        <dbReference type="ARBA" id="ARBA00022448"/>
    </source>
</evidence>
<gene>
    <name evidence="7" type="ORF">O9H85_30655</name>
</gene>
<sequence>MLTFFFQQGRGYSALLTGLAFLPLTLPMICGFFVTAIGTAMLTFVSVAFYWLLFVGLFLIGYGLSLTIPPLVTAVVTAAPPGQAGVASGALNSIRQLGAALGVSVLSLCMNGAGAHAETAAATAGVNTALLVSAFVLAGGGVITLLFIGRQPRKKQA</sequence>
<feature type="transmembrane region" description="Helical" evidence="6">
    <location>
        <begin position="12"/>
        <end position="37"/>
    </location>
</feature>
<dbReference type="PANTHER" id="PTHR42718">
    <property type="entry name" value="MAJOR FACILITATOR SUPERFAMILY MULTIDRUG TRANSPORTER MFSC"/>
    <property type="match status" value="1"/>
</dbReference>
<organism evidence="7 8">
    <name type="scientific">Paenibacillus gyeongsangnamensis</name>
    <dbReference type="NCBI Taxonomy" id="3388067"/>
    <lineage>
        <taxon>Bacteria</taxon>
        <taxon>Bacillati</taxon>
        <taxon>Bacillota</taxon>
        <taxon>Bacilli</taxon>
        <taxon>Bacillales</taxon>
        <taxon>Paenibacillaceae</taxon>
        <taxon>Paenibacillus</taxon>
    </lineage>
</organism>
<reference evidence="7 8" key="1">
    <citation type="submission" date="2022-12" db="EMBL/GenBank/DDBJ databases">
        <title>Draft genome sequence of Paenibacillus sp. dW9.</title>
        <authorList>
            <person name="Choi E.-W."/>
            <person name="Kim D.-U."/>
        </authorList>
    </citation>
    <scope>NUCLEOTIDE SEQUENCE [LARGE SCALE GENOMIC DNA]</scope>
    <source>
        <strain evidence="8">dW9</strain>
    </source>
</reference>
<keyword evidence="2" id="KW-0813">Transport</keyword>
<keyword evidence="3 6" id="KW-0812">Transmembrane</keyword>
<evidence type="ECO:0000256" key="6">
    <source>
        <dbReference type="SAM" id="Phobius"/>
    </source>
</evidence>
<comment type="caution">
    <text evidence="7">The sequence shown here is derived from an EMBL/GenBank/DDBJ whole genome shotgun (WGS) entry which is preliminary data.</text>
</comment>
<comment type="subcellular location">
    <subcellularLocation>
        <location evidence="1">Membrane</location>
        <topology evidence="1">Multi-pass membrane protein</topology>
    </subcellularLocation>
</comment>
<keyword evidence="4 6" id="KW-1133">Transmembrane helix</keyword>
<proteinExistence type="predicted"/>
<dbReference type="Gene3D" id="1.20.1250.20">
    <property type="entry name" value="MFS general substrate transporter like domains"/>
    <property type="match status" value="1"/>
</dbReference>
<evidence type="ECO:0000313" key="8">
    <source>
        <dbReference type="Proteomes" id="UP001527882"/>
    </source>
</evidence>
<evidence type="ECO:0000256" key="1">
    <source>
        <dbReference type="ARBA" id="ARBA00004141"/>
    </source>
</evidence>
<evidence type="ECO:0000313" key="7">
    <source>
        <dbReference type="EMBL" id="MCZ8516668.1"/>
    </source>
</evidence>
<dbReference type="InterPro" id="IPR036259">
    <property type="entry name" value="MFS_trans_sf"/>
</dbReference>
<dbReference type="PANTHER" id="PTHR42718:SF9">
    <property type="entry name" value="MAJOR FACILITATOR SUPERFAMILY MULTIDRUG TRANSPORTER MFSC"/>
    <property type="match status" value="1"/>
</dbReference>